<organism evidence="1 2">
    <name type="scientific">Helicobacter equorum</name>
    <dbReference type="NCBI Taxonomy" id="361872"/>
    <lineage>
        <taxon>Bacteria</taxon>
        <taxon>Pseudomonadati</taxon>
        <taxon>Campylobacterota</taxon>
        <taxon>Epsilonproteobacteria</taxon>
        <taxon>Campylobacterales</taxon>
        <taxon>Helicobacteraceae</taxon>
        <taxon>Helicobacter</taxon>
    </lineage>
</organism>
<accession>A0A3D8IS01</accession>
<reference evidence="1 2" key="1">
    <citation type="submission" date="2018-04" db="EMBL/GenBank/DDBJ databases">
        <title>Novel Campyloabacter and Helicobacter Species and Strains.</title>
        <authorList>
            <person name="Mannion A.J."/>
            <person name="Shen Z."/>
            <person name="Fox J.G."/>
        </authorList>
    </citation>
    <scope>NUCLEOTIDE SEQUENCE [LARGE SCALE GENOMIC DNA]</scope>
    <source>
        <strain evidence="1 2">MIT 12-6600</strain>
    </source>
</reference>
<keyword evidence="2" id="KW-1185">Reference proteome</keyword>
<proteinExistence type="predicted"/>
<evidence type="ECO:0000313" key="2">
    <source>
        <dbReference type="Proteomes" id="UP000256514"/>
    </source>
</evidence>
<dbReference type="Proteomes" id="UP000256514">
    <property type="component" value="Unassembled WGS sequence"/>
</dbReference>
<name>A0A3D8IS01_9HELI</name>
<comment type="caution">
    <text evidence="1">The sequence shown here is derived from an EMBL/GenBank/DDBJ whole genome shotgun (WGS) entry which is preliminary data.</text>
</comment>
<dbReference type="EMBL" id="NXLT01000003">
    <property type="protein sequence ID" value="RDU67374.1"/>
    <property type="molecule type" value="Genomic_DNA"/>
</dbReference>
<evidence type="ECO:0000313" key="1">
    <source>
        <dbReference type="EMBL" id="RDU67374.1"/>
    </source>
</evidence>
<protein>
    <submittedName>
        <fullName evidence="1">Uncharacterized protein</fullName>
    </submittedName>
</protein>
<gene>
    <name evidence="1" type="ORF">CQA54_05230</name>
</gene>
<dbReference type="RefSeq" id="WP_115571087.1">
    <property type="nucleotide sequence ID" value="NZ_NXLT01000003.1"/>
</dbReference>
<sequence>MKDSQISIQELAEQLIDTLSVALYYAGVKKEKLEDALELYEELLDSAEYDEESPYSIDEMIETIESLRQKHKDLFA</sequence>
<dbReference type="AlphaFoldDB" id="A0A3D8IS01"/>